<organism evidence="2 3">
    <name type="scientific">Vescimonas coprocola</name>
    <dbReference type="NCBI Taxonomy" id="2714355"/>
    <lineage>
        <taxon>Bacteria</taxon>
        <taxon>Bacillati</taxon>
        <taxon>Bacillota</taxon>
        <taxon>Clostridia</taxon>
        <taxon>Eubacteriales</taxon>
        <taxon>Oscillospiraceae</taxon>
        <taxon>Vescimonas</taxon>
    </lineage>
</organism>
<dbReference type="AlphaFoldDB" id="A0A810Q8I4"/>
<dbReference type="GO" id="GO:0015421">
    <property type="term" value="F:ABC-type oligopeptide transporter activity"/>
    <property type="evidence" value="ECO:0007669"/>
    <property type="project" value="TreeGrafter"/>
</dbReference>
<dbReference type="PANTHER" id="PTHR43394">
    <property type="entry name" value="ATP-DEPENDENT PERMEASE MDL1, MITOCHONDRIAL"/>
    <property type="match status" value="1"/>
</dbReference>
<protein>
    <recommendedName>
        <fullName evidence="1">ABC transporter domain-containing protein</fullName>
    </recommendedName>
</protein>
<evidence type="ECO:0000313" key="2">
    <source>
        <dbReference type="EMBL" id="BCK81976.1"/>
    </source>
</evidence>
<dbReference type="InterPro" id="IPR027417">
    <property type="entry name" value="P-loop_NTPase"/>
</dbReference>
<sequence>MVTKLERIEYVEDPHLGKDSYCVVERHADGGACSVPDYAAIKLFRHIVQGEGPDTIVREIDEAIQALPEGYDTVCTDGIFSQGEWQLLSIARAAAADPAVLLLDEITANLDAETEARVREALRQASRGRTALSVSHRIYESLGGRTVEILPQGQ</sequence>
<dbReference type="KEGG" id="vcop:MM50RIKEN_17390"/>
<accession>A0A810Q8I4</accession>
<dbReference type="Gene3D" id="3.40.50.300">
    <property type="entry name" value="P-loop containing nucleotide triphosphate hydrolases"/>
    <property type="match status" value="1"/>
</dbReference>
<dbReference type="GO" id="GO:0016887">
    <property type="term" value="F:ATP hydrolysis activity"/>
    <property type="evidence" value="ECO:0007669"/>
    <property type="project" value="InterPro"/>
</dbReference>
<dbReference type="GO" id="GO:0005524">
    <property type="term" value="F:ATP binding"/>
    <property type="evidence" value="ECO:0007669"/>
    <property type="project" value="InterPro"/>
</dbReference>
<dbReference type="Pfam" id="PF00005">
    <property type="entry name" value="ABC_tran"/>
    <property type="match status" value="1"/>
</dbReference>
<reference evidence="2" key="1">
    <citation type="submission" date="2020-09" db="EMBL/GenBank/DDBJ databases">
        <title>New species isolated from human feces.</title>
        <authorList>
            <person name="Kitahara M."/>
            <person name="Shigeno Y."/>
            <person name="Shime M."/>
            <person name="Matsumoto Y."/>
            <person name="Nakamura S."/>
            <person name="Motooka D."/>
            <person name="Fukuoka S."/>
            <person name="Nishikawa H."/>
            <person name="Benno Y."/>
        </authorList>
    </citation>
    <scope>NUCLEOTIDE SEQUENCE</scope>
    <source>
        <strain evidence="2">MM50</strain>
    </source>
</reference>
<gene>
    <name evidence="2" type="ORF">MM50RIKEN_17390</name>
</gene>
<dbReference type="InterPro" id="IPR039421">
    <property type="entry name" value="Type_1_exporter"/>
</dbReference>
<dbReference type="PANTHER" id="PTHR43394:SF1">
    <property type="entry name" value="ATP-BINDING CASSETTE SUB-FAMILY B MEMBER 10, MITOCHONDRIAL"/>
    <property type="match status" value="1"/>
</dbReference>
<dbReference type="Proteomes" id="UP000681035">
    <property type="component" value="Chromosome"/>
</dbReference>
<dbReference type="SUPFAM" id="SSF52540">
    <property type="entry name" value="P-loop containing nucleoside triphosphate hydrolases"/>
    <property type="match status" value="1"/>
</dbReference>
<dbReference type="RefSeq" id="WP_324614714.1">
    <property type="nucleotide sequence ID" value="NZ_AP023418.1"/>
</dbReference>
<evidence type="ECO:0000313" key="3">
    <source>
        <dbReference type="Proteomes" id="UP000681035"/>
    </source>
</evidence>
<dbReference type="InterPro" id="IPR003439">
    <property type="entry name" value="ABC_transporter-like_ATP-bd"/>
</dbReference>
<proteinExistence type="predicted"/>
<dbReference type="EMBL" id="AP023418">
    <property type="protein sequence ID" value="BCK81976.1"/>
    <property type="molecule type" value="Genomic_DNA"/>
</dbReference>
<keyword evidence="3" id="KW-1185">Reference proteome</keyword>
<name>A0A810Q8I4_9FIRM</name>
<feature type="domain" description="ABC transporter" evidence="1">
    <location>
        <begin position="57"/>
        <end position="108"/>
    </location>
</feature>
<evidence type="ECO:0000259" key="1">
    <source>
        <dbReference type="Pfam" id="PF00005"/>
    </source>
</evidence>